<comment type="caution">
    <text evidence="2">The sequence shown here is derived from an EMBL/GenBank/DDBJ whole genome shotgun (WGS) entry which is preliminary data.</text>
</comment>
<reference evidence="2 3" key="1">
    <citation type="submission" date="2018-06" db="EMBL/GenBank/DDBJ databases">
        <title>Pseudomonas diversity within urban Lake Michigan freshwaters.</title>
        <authorList>
            <person name="Batrich M."/>
            <person name="Hatzopoulos T."/>
            <person name="Putonti C."/>
        </authorList>
    </citation>
    <scope>NUCLEOTIDE SEQUENCE [LARGE SCALE GENOMIC DNA]</scope>
    <source>
        <strain evidence="2 3">MB-090714</strain>
    </source>
</reference>
<dbReference type="InterPro" id="IPR005074">
    <property type="entry name" value="Peptidase_C39"/>
</dbReference>
<sequence length="156" mass="18236">MRHKWRKKLRHLCRLLIVRRLNMQRVTQIDSTGCGLACVAMLAQTNYKTVKARAIKSKILNPSGPFYTSSKDLRELLSEFKIKTRTGRAIKKWESLPNRAIAGINYKEKTKTWHWVVFIRKDCGESYVLDPKPSIKTKKRNDFGRMRLRSYIPVGV</sequence>
<dbReference type="EMBL" id="QJRX01000005">
    <property type="protein sequence ID" value="PYC24690.1"/>
    <property type="molecule type" value="Genomic_DNA"/>
</dbReference>
<dbReference type="OrthoDB" id="7024905at2"/>
<protein>
    <recommendedName>
        <fullName evidence="1">Peptidase C39 domain-containing protein</fullName>
    </recommendedName>
</protein>
<dbReference type="GO" id="GO:0016020">
    <property type="term" value="C:membrane"/>
    <property type="evidence" value="ECO:0007669"/>
    <property type="project" value="InterPro"/>
</dbReference>
<dbReference type="GO" id="GO:0006508">
    <property type="term" value="P:proteolysis"/>
    <property type="evidence" value="ECO:0007669"/>
    <property type="project" value="InterPro"/>
</dbReference>
<dbReference type="GO" id="GO:0008233">
    <property type="term" value="F:peptidase activity"/>
    <property type="evidence" value="ECO:0007669"/>
    <property type="project" value="InterPro"/>
</dbReference>
<dbReference type="AlphaFoldDB" id="A0A2V4LIY9"/>
<evidence type="ECO:0000313" key="3">
    <source>
        <dbReference type="Proteomes" id="UP000248146"/>
    </source>
</evidence>
<accession>A0A2V4LIY9</accession>
<proteinExistence type="predicted"/>
<name>A0A2V4LIY9_AQUAC</name>
<dbReference type="Proteomes" id="UP000248146">
    <property type="component" value="Unassembled WGS sequence"/>
</dbReference>
<dbReference type="Gene3D" id="3.90.70.10">
    <property type="entry name" value="Cysteine proteinases"/>
    <property type="match status" value="1"/>
</dbReference>
<dbReference type="GO" id="GO:0005524">
    <property type="term" value="F:ATP binding"/>
    <property type="evidence" value="ECO:0007669"/>
    <property type="project" value="InterPro"/>
</dbReference>
<organism evidence="2 3">
    <name type="scientific">Aquipseudomonas alcaligenes</name>
    <name type="common">Pseudomonas alcaligenes</name>
    <dbReference type="NCBI Taxonomy" id="43263"/>
    <lineage>
        <taxon>Bacteria</taxon>
        <taxon>Pseudomonadati</taxon>
        <taxon>Pseudomonadota</taxon>
        <taxon>Gammaproteobacteria</taxon>
        <taxon>Pseudomonadales</taxon>
        <taxon>Pseudomonadaceae</taxon>
        <taxon>Aquipseudomonas</taxon>
    </lineage>
</organism>
<feature type="domain" description="Peptidase C39" evidence="1">
    <location>
        <begin position="25"/>
        <end position="144"/>
    </location>
</feature>
<evidence type="ECO:0000313" key="2">
    <source>
        <dbReference type="EMBL" id="PYC24690.1"/>
    </source>
</evidence>
<gene>
    <name evidence="2" type="ORF">DMO17_11525</name>
</gene>
<dbReference type="Pfam" id="PF03412">
    <property type="entry name" value="Peptidase_C39"/>
    <property type="match status" value="1"/>
</dbReference>
<evidence type="ECO:0000259" key="1">
    <source>
        <dbReference type="Pfam" id="PF03412"/>
    </source>
</evidence>